<proteinExistence type="predicted"/>
<organism evidence="1 2">
    <name type="scientific">Mesorhizobium qingshengii</name>
    <dbReference type="NCBI Taxonomy" id="1165689"/>
    <lineage>
        <taxon>Bacteria</taxon>
        <taxon>Pseudomonadati</taxon>
        <taxon>Pseudomonadota</taxon>
        <taxon>Alphaproteobacteria</taxon>
        <taxon>Hyphomicrobiales</taxon>
        <taxon>Phyllobacteriaceae</taxon>
        <taxon>Mesorhizobium</taxon>
    </lineage>
</organism>
<dbReference type="AlphaFoldDB" id="A0A1G5Z861"/>
<dbReference type="EMBL" id="FMXM01000015">
    <property type="protein sequence ID" value="SDA91038.1"/>
    <property type="molecule type" value="Genomic_DNA"/>
</dbReference>
<name>A0A1G5Z861_9HYPH</name>
<sequence length="139" mass="15738">MVRNNVGLPPGAKANGLNLAKIPRPHGVDGFPNKSIGISSVQKLNATNRLVIFHYVLPVARPSGEDACFPSDTKQLGYELLYLRNMAEHLETQYHIEFLISENELIAVPEKKFAFWETSSRYLEHFHRRVDAHIAGITW</sequence>
<reference evidence="1 2" key="1">
    <citation type="submission" date="2016-10" db="EMBL/GenBank/DDBJ databases">
        <authorList>
            <person name="de Groot N.N."/>
        </authorList>
    </citation>
    <scope>NUCLEOTIDE SEQUENCE [LARGE SCALE GENOMIC DNA]</scope>
    <source>
        <strain evidence="1 2">CGMCC 1.12097</strain>
    </source>
</reference>
<accession>A0A1G5Z861</accession>
<gene>
    <name evidence="1" type="ORF">SAMN02927914_04425</name>
</gene>
<dbReference type="Proteomes" id="UP000198588">
    <property type="component" value="Unassembled WGS sequence"/>
</dbReference>
<evidence type="ECO:0000313" key="1">
    <source>
        <dbReference type="EMBL" id="SDA91038.1"/>
    </source>
</evidence>
<evidence type="ECO:0000313" key="2">
    <source>
        <dbReference type="Proteomes" id="UP000198588"/>
    </source>
</evidence>
<protein>
    <submittedName>
        <fullName evidence="1">Uncharacterized protein</fullName>
    </submittedName>
</protein>